<feature type="compositionally biased region" description="Basic and acidic residues" evidence="7">
    <location>
        <begin position="95"/>
        <end position="105"/>
    </location>
</feature>
<proteinExistence type="inferred from homology"/>
<gene>
    <name evidence="8" type="ORF">HJC23_011835</name>
</gene>
<dbReference type="EMBL" id="JABMIG020000045">
    <property type="protein sequence ID" value="KAL3798531.1"/>
    <property type="molecule type" value="Genomic_DNA"/>
</dbReference>
<dbReference type="InterPro" id="IPR036049">
    <property type="entry name" value="Ribosomal_uL29_sf"/>
</dbReference>
<evidence type="ECO:0000256" key="6">
    <source>
        <dbReference type="ARBA" id="ARBA00035289"/>
    </source>
</evidence>
<dbReference type="PANTHER" id="PTHR21183">
    <property type="entry name" value="RIBOSOMAL PROTEIN L47, MITOCHONDRIAL-RELATED"/>
    <property type="match status" value="1"/>
</dbReference>
<dbReference type="GO" id="GO:0005840">
    <property type="term" value="C:ribosome"/>
    <property type="evidence" value="ECO:0007669"/>
    <property type="project" value="UniProtKB-KW"/>
</dbReference>
<evidence type="ECO:0000256" key="1">
    <source>
        <dbReference type="ARBA" id="ARBA00004173"/>
    </source>
</evidence>
<comment type="subcellular location">
    <subcellularLocation>
        <location evidence="1">Mitochondrion</location>
    </subcellularLocation>
</comment>
<keyword evidence="3" id="KW-0689">Ribosomal protein</keyword>
<keyword evidence="4" id="KW-0496">Mitochondrion</keyword>
<dbReference type="Proteomes" id="UP001516023">
    <property type="component" value="Unassembled WGS sequence"/>
</dbReference>
<dbReference type="GO" id="GO:0005739">
    <property type="term" value="C:mitochondrion"/>
    <property type="evidence" value="ECO:0007669"/>
    <property type="project" value="UniProtKB-SubCell"/>
</dbReference>
<evidence type="ECO:0000313" key="8">
    <source>
        <dbReference type="EMBL" id="KAL3798531.1"/>
    </source>
</evidence>
<comment type="caution">
    <text evidence="8">The sequence shown here is derived from an EMBL/GenBank/DDBJ whole genome shotgun (WGS) entry which is preliminary data.</text>
</comment>
<evidence type="ECO:0000256" key="7">
    <source>
        <dbReference type="SAM" id="MobiDB-lite"/>
    </source>
</evidence>
<dbReference type="Gene3D" id="6.10.330.20">
    <property type="match status" value="1"/>
</dbReference>
<feature type="region of interest" description="Disordered" evidence="7">
    <location>
        <begin position="86"/>
        <end position="105"/>
    </location>
</feature>
<dbReference type="GO" id="GO:1990904">
    <property type="term" value="C:ribonucleoprotein complex"/>
    <property type="evidence" value="ECO:0007669"/>
    <property type="project" value="UniProtKB-KW"/>
</dbReference>
<dbReference type="Pfam" id="PF06984">
    <property type="entry name" value="MRP-L47"/>
    <property type="match status" value="1"/>
</dbReference>
<comment type="similarity">
    <text evidence="2">Belongs to the universal ribosomal protein uL29 family.</text>
</comment>
<dbReference type="InterPro" id="IPR010729">
    <property type="entry name" value="Ribosomal_uL29_mit"/>
</dbReference>
<name>A0ABD3QGA5_9STRA</name>
<dbReference type="PANTHER" id="PTHR21183:SF18">
    <property type="entry name" value="LARGE RIBOSOMAL SUBUNIT PROTEIN UL29M"/>
    <property type="match status" value="1"/>
</dbReference>
<dbReference type="AlphaFoldDB" id="A0ABD3QGA5"/>
<dbReference type="SUPFAM" id="SSF46561">
    <property type="entry name" value="Ribosomal protein L29 (L29p)"/>
    <property type="match status" value="1"/>
</dbReference>
<reference evidence="8 9" key="1">
    <citation type="journal article" date="2020" name="G3 (Bethesda)">
        <title>Improved Reference Genome for Cyclotella cryptica CCMP332, a Model for Cell Wall Morphogenesis, Salinity Adaptation, and Lipid Production in Diatoms (Bacillariophyta).</title>
        <authorList>
            <person name="Roberts W.R."/>
            <person name="Downey K.M."/>
            <person name="Ruck E.C."/>
            <person name="Traller J.C."/>
            <person name="Alverson A.J."/>
        </authorList>
    </citation>
    <scope>NUCLEOTIDE SEQUENCE [LARGE SCALE GENOMIC DNA]</scope>
    <source>
        <strain evidence="8 9">CCMP332</strain>
    </source>
</reference>
<protein>
    <recommendedName>
        <fullName evidence="6">Large ribosomal subunit protein uL29m</fullName>
    </recommendedName>
</protein>
<sequence>MYVKPRETDQEATHITTNPTGGPTFIYALRFHQVKAASNAAAVLKHVYGHVHPPYDFDSDHPTPTCHGNVSLNPLWPSLTSLHLPSRSLSSTPPSEDKDNVHNDPGKEEIIRKWMTWNRWKYEPNMEAIAKIGQKDAPPSPLDQFRDTVPKEKRAAEPVGRSWSVKELRRKSYEDLHKLWYVLYKERNMLLTESNLARRHGYMMVQPERRKKVRKSMGAIKHVLGERKREKIADHKLYLEELKRFDGLMAKMTFDDANDEMEEAMHTEANELKLEKLE</sequence>
<evidence type="ECO:0000256" key="3">
    <source>
        <dbReference type="ARBA" id="ARBA00022980"/>
    </source>
</evidence>
<organism evidence="8 9">
    <name type="scientific">Cyclotella cryptica</name>
    <dbReference type="NCBI Taxonomy" id="29204"/>
    <lineage>
        <taxon>Eukaryota</taxon>
        <taxon>Sar</taxon>
        <taxon>Stramenopiles</taxon>
        <taxon>Ochrophyta</taxon>
        <taxon>Bacillariophyta</taxon>
        <taxon>Coscinodiscophyceae</taxon>
        <taxon>Thalassiosirophycidae</taxon>
        <taxon>Stephanodiscales</taxon>
        <taxon>Stephanodiscaceae</taxon>
        <taxon>Cyclotella</taxon>
    </lineage>
</organism>
<evidence type="ECO:0000313" key="9">
    <source>
        <dbReference type="Proteomes" id="UP001516023"/>
    </source>
</evidence>
<keyword evidence="9" id="KW-1185">Reference proteome</keyword>
<dbReference type="InterPro" id="IPR038340">
    <property type="entry name" value="MRP-L47_sf"/>
</dbReference>
<keyword evidence="5" id="KW-0687">Ribonucleoprotein</keyword>
<accession>A0ABD3QGA5</accession>
<evidence type="ECO:0000256" key="5">
    <source>
        <dbReference type="ARBA" id="ARBA00023274"/>
    </source>
</evidence>
<evidence type="ECO:0000256" key="4">
    <source>
        <dbReference type="ARBA" id="ARBA00023128"/>
    </source>
</evidence>
<evidence type="ECO:0000256" key="2">
    <source>
        <dbReference type="ARBA" id="ARBA00009254"/>
    </source>
</evidence>